<reference evidence="2 4" key="2">
    <citation type="submission" date="2013-03" db="EMBL/GenBank/DDBJ databases">
        <title>The Genome Sequence of Enterococcus moraviensis BAA-383 (PacBio/Illumina hybrid assembly).</title>
        <authorList>
            <consortium name="The Broad Institute Genomics Platform"/>
            <consortium name="The Broad Institute Genome Sequencing Center for Infectious Disease"/>
            <person name="Earl A."/>
            <person name="Russ C."/>
            <person name="Gilmore M."/>
            <person name="Surin D."/>
            <person name="Walker B."/>
            <person name="Young S."/>
            <person name="Zeng Q."/>
            <person name="Gargeya S."/>
            <person name="Fitzgerald M."/>
            <person name="Haas B."/>
            <person name="Abouelleil A."/>
            <person name="Allen A.W."/>
            <person name="Alvarado L."/>
            <person name="Arachchi H.M."/>
            <person name="Berlin A.M."/>
            <person name="Chapman S.B."/>
            <person name="Gainer-Dewar J."/>
            <person name="Goldberg J."/>
            <person name="Griggs A."/>
            <person name="Gujja S."/>
            <person name="Hansen M."/>
            <person name="Howarth C."/>
            <person name="Imamovic A."/>
            <person name="Ireland A."/>
            <person name="Larimer J."/>
            <person name="McCowan C."/>
            <person name="Murphy C."/>
            <person name="Pearson M."/>
            <person name="Poon T.W."/>
            <person name="Priest M."/>
            <person name="Roberts A."/>
            <person name="Saif S."/>
            <person name="Shea T."/>
            <person name="Sisk P."/>
            <person name="Sykes S."/>
            <person name="Wortman J."/>
            <person name="Nusbaum C."/>
            <person name="Birren B."/>
        </authorList>
    </citation>
    <scope>NUCLEOTIDE SEQUENCE [LARGE SCALE GENOMIC DNA]</scope>
    <source>
        <strain evidence="2 4">ATCC BAA-383</strain>
    </source>
</reference>
<evidence type="ECO:0000313" key="1">
    <source>
        <dbReference type="EMBL" id="EOI06928.1"/>
    </source>
</evidence>
<dbReference type="AlphaFoldDB" id="R2TI96"/>
<comment type="caution">
    <text evidence="1">The sequence shown here is derived from an EMBL/GenBank/DDBJ whole genome shotgun (WGS) entry which is preliminary data.</text>
</comment>
<accession>R2TI96</accession>
<keyword evidence="4" id="KW-1185">Reference proteome</keyword>
<dbReference type="OrthoDB" id="41445at2"/>
<proteinExistence type="predicted"/>
<evidence type="ECO:0000313" key="2">
    <source>
        <dbReference type="EMBL" id="EOT65270.1"/>
    </source>
</evidence>
<dbReference type="EMBL" id="AJAS01000002">
    <property type="protein sequence ID" value="EOI06928.1"/>
    <property type="molecule type" value="Genomic_DNA"/>
</dbReference>
<evidence type="ECO:0000313" key="4">
    <source>
        <dbReference type="Proteomes" id="UP000014157"/>
    </source>
</evidence>
<protein>
    <recommendedName>
        <fullName evidence="5">Bacterial EndoU nuclease domain-containing protein</fullName>
    </recommendedName>
</protein>
<dbReference type="eggNOG" id="COG3210">
    <property type="taxonomic scope" value="Bacteria"/>
</dbReference>
<gene>
    <name evidence="2" type="ORF">I586_03004</name>
    <name evidence="1" type="ORF">UAY_00270</name>
</gene>
<organism evidence="1 3">
    <name type="scientific">Enterococcus moraviensis ATCC BAA-383</name>
    <dbReference type="NCBI Taxonomy" id="1158609"/>
    <lineage>
        <taxon>Bacteria</taxon>
        <taxon>Bacillati</taxon>
        <taxon>Bacillota</taxon>
        <taxon>Bacilli</taxon>
        <taxon>Lactobacillales</taxon>
        <taxon>Enterococcaceae</taxon>
        <taxon>Enterococcus</taxon>
    </lineage>
</organism>
<dbReference type="RefSeq" id="WP_010763693.1">
    <property type="nucleotide sequence ID" value="NZ_ASWB01000004.1"/>
</dbReference>
<sequence>MKHVRDRHYNPSKNAGQFTIPESDLKNILQSKPVVNTPVKQIESGGVERVIDIGKNVGTVKPSLGGQPTTWIKVITDKAGNIITTYPVPKP</sequence>
<evidence type="ECO:0008006" key="5">
    <source>
        <dbReference type="Google" id="ProtNLM"/>
    </source>
</evidence>
<dbReference type="Proteomes" id="UP000014157">
    <property type="component" value="Unassembled WGS sequence"/>
</dbReference>
<reference evidence="1 3" key="1">
    <citation type="submission" date="2013-02" db="EMBL/GenBank/DDBJ databases">
        <title>The Genome Sequence of Enterococcus moraviensis BAA-383.</title>
        <authorList>
            <consortium name="The Broad Institute Genome Sequencing Platform"/>
            <consortium name="The Broad Institute Genome Sequencing Center for Infectious Disease"/>
            <person name="Earl A.M."/>
            <person name="Gilmore M.S."/>
            <person name="Lebreton F."/>
            <person name="Walker B."/>
            <person name="Young S.K."/>
            <person name="Zeng Q."/>
            <person name="Gargeya S."/>
            <person name="Fitzgerald M."/>
            <person name="Haas B."/>
            <person name="Abouelleil A."/>
            <person name="Alvarado L."/>
            <person name="Arachchi H.M."/>
            <person name="Berlin A.M."/>
            <person name="Chapman S.B."/>
            <person name="Dewar J."/>
            <person name="Goldberg J."/>
            <person name="Griggs A."/>
            <person name="Gujja S."/>
            <person name="Hansen M."/>
            <person name="Howarth C."/>
            <person name="Imamovic A."/>
            <person name="Larimer J."/>
            <person name="McCowan C."/>
            <person name="Murphy C."/>
            <person name="Neiman D."/>
            <person name="Pearson M."/>
            <person name="Priest M."/>
            <person name="Roberts A."/>
            <person name="Saif S."/>
            <person name="Shea T."/>
            <person name="Sisk P."/>
            <person name="Sykes S."/>
            <person name="Wortman J."/>
            <person name="Nusbaum C."/>
            <person name="Birren B."/>
        </authorList>
    </citation>
    <scope>NUCLEOTIDE SEQUENCE [LARGE SCALE GENOMIC DNA]</scope>
    <source>
        <strain evidence="1 3">ATCC BAA-383</strain>
    </source>
</reference>
<dbReference type="HOGENOM" id="CLU_181323_0_0_9"/>
<dbReference type="EMBL" id="ASWB01000004">
    <property type="protein sequence ID" value="EOT65270.1"/>
    <property type="molecule type" value="Genomic_DNA"/>
</dbReference>
<dbReference type="Proteomes" id="UP000013781">
    <property type="component" value="Unassembled WGS sequence"/>
</dbReference>
<evidence type="ECO:0000313" key="3">
    <source>
        <dbReference type="Proteomes" id="UP000013781"/>
    </source>
</evidence>
<name>R2TI96_9ENTE</name>